<sequence>MTTFNQYSLLINSFCQREIVMRFFILLVGIFSSLIAYAGDEQQFSTEFITGNFNRGAVEKALNKGINGKMIYSVQINSVTVGNYYFSREGEHLLFSESFYQEALSGLLTEEMRDELHKAGYLDFHSAKYSVSEDKDASTLSVWFHDTDLIRAQSQAGQPLAEPLNGLMVNYNMSPNYFLNRNDHTSDTALPLNSHIRLAMDSFPVDVDVSSSDVINANIDVDNFSISHLLPAVQSEISAGETYTNSRYAEGFNFYGVRIYSVDDLRSRHERYYTPNITGYARTNSTVEVYQGKRMLFTKTVAAGHFVIDEIQGLSNQTLRVVVKGADGTQNTFYYENTVVPGLLTPGTYSYELNGGRYRYSDNSSADTFISADYSHGFDGFTSSVNSIISADYKNLTLGGAFPLQSLGALGLSVSGSDFTERKKTLQGQSYSLNYAKYLNNGFNLQLAGYRYSSRHYLSFNDAMQARRTDVSRNGSLRNRFTATLISPVPWGGDQVALNMMHSNYWSGSPATDTYSLSYGGYASYFGYNLSVAKSYTQHFASNESISFSLNIPLGNQGKSVYTRYNYDRYSDATEVGFNSYHQSDSYSVAASRNMKNNDTSFSGAYNRENDRYSSQVSSTLSSQTAYVSGSVNGTLALADHHIILSNSQAQTLAVVEMSGVNKGSVNGVALQSDGYALVPLNDNFDSQDITADTGSLSNNILLAQNQISLRPRRGELTKVHFSGKKVIFIRALLLGSDGQPLAFGTELKRGDSGEVIFTGNGGGVLLQKAVSSQQQNKNVAITETDGVCHYTLSASLFRSNQNESNNFIDAGKLTCLKD</sequence>
<dbReference type="Gene3D" id="2.60.40.2610">
    <property type="entry name" value="Outer membrane usher protein FimD, plug domain"/>
    <property type="match status" value="1"/>
</dbReference>
<dbReference type="OrthoDB" id="6554712at2"/>
<feature type="transmembrane region" description="Helical" evidence="1">
    <location>
        <begin position="20"/>
        <end position="39"/>
    </location>
</feature>
<gene>
    <name evidence="2" type="ORF">D6C13_24520</name>
</gene>
<protein>
    <submittedName>
        <fullName evidence="2">Fimbrial biogenesis outer membrane usher protein</fullName>
    </submittedName>
</protein>
<dbReference type="RefSeq" id="WP_120135234.1">
    <property type="nucleotide sequence ID" value="NZ_RAHH01000052.1"/>
</dbReference>
<proteinExistence type="predicted"/>
<dbReference type="InterPro" id="IPR000015">
    <property type="entry name" value="Fimb_usher"/>
</dbReference>
<dbReference type="GO" id="GO:0015473">
    <property type="term" value="F:fimbrial usher porin activity"/>
    <property type="evidence" value="ECO:0007669"/>
    <property type="project" value="InterPro"/>
</dbReference>
<dbReference type="Pfam" id="PF00577">
    <property type="entry name" value="Usher"/>
    <property type="match status" value="1"/>
</dbReference>
<dbReference type="PANTHER" id="PTHR30451:SF5">
    <property type="entry name" value="SLR0019 PROTEIN"/>
    <property type="match status" value="1"/>
</dbReference>
<organism evidence="2 3">
    <name type="scientific">Rahnella woolbedingensis</name>
    <dbReference type="NCBI Taxonomy" id="1510574"/>
    <lineage>
        <taxon>Bacteria</taxon>
        <taxon>Pseudomonadati</taxon>
        <taxon>Pseudomonadota</taxon>
        <taxon>Gammaproteobacteria</taxon>
        <taxon>Enterobacterales</taxon>
        <taxon>Yersiniaceae</taxon>
        <taxon>Rahnella</taxon>
    </lineage>
</organism>
<evidence type="ECO:0000256" key="1">
    <source>
        <dbReference type="SAM" id="Phobius"/>
    </source>
</evidence>
<dbReference type="InterPro" id="IPR042186">
    <property type="entry name" value="FimD_plug_dom"/>
</dbReference>
<keyword evidence="3" id="KW-1185">Reference proteome</keyword>
<dbReference type="PANTHER" id="PTHR30451">
    <property type="entry name" value="OUTER MEMBRANE USHER PROTEIN"/>
    <property type="match status" value="1"/>
</dbReference>
<dbReference type="Gene3D" id="2.60.40.3110">
    <property type="match status" value="1"/>
</dbReference>
<keyword evidence="1" id="KW-0812">Transmembrane</keyword>
<reference evidence="2 3" key="1">
    <citation type="submission" date="2018-09" db="EMBL/GenBank/DDBJ databases">
        <authorList>
            <person name="Le Fleche-Mateos A."/>
        </authorList>
    </citation>
    <scope>NUCLEOTIDE SEQUENCE [LARGE SCALE GENOMIC DNA]</scope>
    <source>
        <strain evidence="2 3">DSM 27399</strain>
    </source>
</reference>
<dbReference type="Proteomes" id="UP000284908">
    <property type="component" value="Unassembled WGS sequence"/>
</dbReference>
<keyword evidence="1" id="KW-1133">Transmembrane helix</keyword>
<accession>A0A419N1X2</accession>
<evidence type="ECO:0000313" key="3">
    <source>
        <dbReference type="Proteomes" id="UP000284908"/>
    </source>
</evidence>
<dbReference type="GO" id="GO:0009297">
    <property type="term" value="P:pilus assembly"/>
    <property type="evidence" value="ECO:0007669"/>
    <property type="project" value="InterPro"/>
</dbReference>
<dbReference type="AlphaFoldDB" id="A0A419N1X2"/>
<comment type="caution">
    <text evidence="2">The sequence shown here is derived from an EMBL/GenBank/DDBJ whole genome shotgun (WGS) entry which is preliminary data.</text>
</comment>
<evidence type="ECO:0000313" key="2">
    <source>
        <dbReference type="EMBL" id="RJT32584.1"/>
    </source>
</evidence>
<keyword evidence="1" id="KW-0472">Membrane</keyword>
<dbReference type="EMBL" id="RAHH01000052">
    <property type="protein sequence ID" value="RJT32584.1"/>
    <property type="molecule type" value="Genomic_DNA"/>
</dbReference>
<dbReference type="GO" id="GO:0009279">
    <property type="term" value="C:cell outer membrane"/>
    <property type="evidence" value="ECO:0007669"/>
    <property type="project" value="TreeGrafter"/>
</dbReference>
<name>A0A419N1X2_9GAMM</name>